<dbReference type="OrthoDB" id="2906721at2759"/>
<dbReference type="Proteomes" id="UP000007431">
    <property type="component" value="Unassembled WGS sequence"/>
</dbReference>
<dbReference type="KEGG" id="scm:SCHCO_02705571"/>
<dbReference type="HOGENOM" id="CLU_627240_0_0_1"/>
<evidence type="ECO:0000313" key="1">
    <source>
        <dbReference type="EMBL" id="EFI92608.1"/>
    </source>
</evidence>
<protein>
    <recommendedName>
        <fullName evidence="3">F-box domain-containing protein</fullName>
    </recommendedName>
</protein>
<dbReference type="GeneID" id="9597937"/>
<proteinExistence type="predicted"/>
<reference evidence="1 2" key="1">
    <citation type="journal article" date="2010" name="Nat. Biotechnol.">
        <title>Genome sequence of the model mushroom Schizophyllum commune.</title>
        <authorList>
            <person name="Ohm R.A."/>
            <person name="de Jong J.F."/>
            <person name="Lugones L.G."/>
            <person name="Aerts A."/>
            <person name="Kothe E."/>
            <person name="Stajich J.E."/>
            <person name="de Vries R.P."/>
            <person name="Record E."/>
            <person name="Levasseur A."/>
            <person name="Baker S.E."/>
            <person name="Bartholomew K.A."/>
            <person name="Coutinho P.M."/>
            <person name="Erdmann S."/>
            <person name="Fowler T.J."/>
            <person name="Gathman A.C."/>
            <person name="Lombard V."/>
            <person name="Henrissat B."/>
            <person name="Knabe N."/>
            <person name="Kuees U."/>
            <person name="Lilly W.W."/>
            <person name="Lindquist E."/>
            <person name="Lucas S."/>
            <person name="Magnuson J.K."/>
            <person name="Piumi F."/>
            <person name="Raudaskoski M."/>
            <person name="Salamov A."/>
            <person name="Schmutz J."/>
            <person name="Schwarze F.W.M.R."/>
            <person name="vanKuyk P.A."/>
            <person name="Horton J.S."/>
            <person name="Grigoriev I.V."/>
            <person name="Woesten H.A.B."/>
        </authorList>
    </citation>
    <scope>NUCLEOTIDE SEQUENCE [LARGE SCALE GENOMIC DNA]</scope>
    <source>
        <strain evidence="2">H4-8 / FGSC 9210</strain>
    </source>
</reference>
<gene>
    <name evidence="1" type="ORF">SCHCODRAFT_113198</name>
</gene>
<name>D8QH53_SCHCM</name>
<evidence type="ECO:0008006" key="3">
    <source>
        <dbReference type="Google" id="ProtNLM"/>
    </source>
</evidence>
<sequence>MHTQHWATASDLPPELVDEVLTYVLADKKDLFTCSLIAPTWTERTRAHIFRRIDIRPVKVETSDSGTIFDTDATMARVQHLHDALNRSPYVGELVQHVSFSLESASCGADTPLAPLLATVFRHLRAVQSVTLTDIVWEGLASDVRDALITVLEHPTMSSLTLSRITFPTFLDLAILVARLGPGPKALAIGDIVYHAALSDVMRAQFQALSERPASQRPTLVALEETSPVMRGAEFGALANWLANEYSCVEAHKVQRIASSWTSLSMFLPLVRASSRSLRELQLCALVDISLSSRTSLSITLKELPALEALTLVNSQVDSYDPAPWLAAFLASRAGPTALTRLTTRLVPPRRWYANPDEDPNTPLSMYDYAPWAEVDRVLWECKEDFPALKAVEFELANPRGMDVVRGVQMDAGMLRSTMVETKKRGLLRVYGSGVKG</sequence>
<dbReference type="AlphaFoldDB" id="D8QH53"/>
<accession>D8QH53</accession>
<evidence type="ECO:0000313" key="2">
    <source>
        <dbReference type="Proteomes" id="UP000007431"/>
    </source>
</evidence>
<keyword evidence="2" id="KW-1185">Reference proteome</keyword>
<organism evidence="2">
    <name type="scientific">Schizophyllum commune (strain H4-8 / FGSC 9210)</name>
    <name type="common">Split gill fungus</name>
    <dbReference type="NCBI Taxonomy" id="578458"/>
    <lineage>
        <taxon>Eukaryota</taxon>
        <taxon>Fungi</taxon>
        <taxon>Dikarya</taxon>
        <taxon>Basidiomycota</taxon>
        <taxon>Agaricomycotina</taxon>
        <taxon>Agaricomycetes</taxon>
        <taxon>Agaricomycetidae</taxon>
        <taxon>Agaricales</taxon>
        <taxon>Schizophyllaceae</taxon>
        <taxon>Schizophyllum</taxon>
    </lineage>
</organism>
<dbReference type="OMA" id="NIVWRRT"/>
<dbReference type="EMBL" id="GL377312">
    <property type="protein sequence ID" value="EFI92608.1"/>
    <property type="molecule type" value="Genomic_DNA"/>
</dbReference>
<dbReference type="VEuPathDB" id="FungiDB:SCHCODRAFT_02705571"/>
<dbReference type="RefSeq" id="XP_003027511.1">
    <property type="nucleotide sequence ID" value="XM_003027465.1"/>
</dbReference>
<dbReference type="InParanoid" id="D8QH53"/>
<feature type="non-terminal residue" evidence="1">
    <location>
        <position position="437"/>
    </location>
</feature>